<feature type="compositionally biased region" description="Polar residues" evidence="3">
    <location>
        <begin position="798"/>
        <end position="831"/>
    </location>
</feature>
<dbReference type="FunFam" id="3.90.550.10:FF:000085">
    <property type="entry name" value="Glycogenin, isoform B"/>
    <property type="match status" value="1"/>
</dbReference>
<feature type="region of interest" description="Disordered" evidence="3">
    <location>
        <begin position="282"/>
        <end position="306"/>
    </location>
</feature>
<gene>
    <name evidence="4" type="ORF">PHAECO_LOCUS4427</name>
</gene>
<dbReference type="Proteomes" id="UP001153737">
    <property type="component" value="Chromosome 14"/>
</dbReference>
<dbReference type="GO" id="GO:0005978">
    <property type="term" value="P:glycogen biosynthetic process"/>
    <property type="evidence" value="ECO:0007669"/>
    <property type="project" value="UniProtKB-ARBA"/>
</dbReference>
<reference evidence="4" key="1">
    <citation type="submission" date="2022-01" db="EMBL/GenBank/DDBJ databases">
        <authorList>
            <person name="King R."/>
        </authorList>
    </citation>
    <scope>NUCLEOTIDE SEQUENCE</scope>
</reference>
<feature type="compositionally biased region" description="Pro residues" evidence="3">
    <location>
        <begin position="1022"/>
        <end position="1031"/>
    </location>
</feature>
<dbReference type="EC" id="2.4.1.186" evidence="2"/>
<accession>A0A9P0GL98</accession>
<feature type="compositionally biased region" description="Low complexity" evidence="3">
    <location>
        <begin position="290"/>
        <end position="306"/>
    </location>
</feature>
<feature type="region of interest" description="Disordered" evidence="3">
    <location>
        <begin position="897"/>
        <end position="1083"/>
    </location>
</feature>
<dbReference type="Pfam" id="PF01501">
    <property type="entry name" value="Glyco_transf_8"/>
    <property type="match status" value="2"/>
</dbReference>
<dbReference type="EMBL" id="OU896720">
    <property type="protein sequence ID" value="CAH1153555.1"/>
    <property type="molecule type" value="Genomic_DNA"/>
</dbReference>
<dbReference type="OrthoDB" id="8015657at2759"/>
<evidence type="ECO:0000256" key="2">
    <source>
        <dbReference type="ARBA" id="ARBA00038934"/>
    </source>
</evidence>
<feature type="compositionally biased region" description="Pro residues" evidence="3">
    <location>
        <begin position="969"/>
        <end position="978"/>
    </location>
</feature>
<keyword evidence="5" id="KW-1185">Reference proteome</keyword>
<feature type="region of interest" description="Disordered" evidence="3">
    <location>
        <begin position="718"/>
        <end position="880"/>
    </location>
</feature>
<dbReference type="SUPFAM" id="SSF53448">
    <property type="entry name" value="Nucleotide-diphospho-sugar transferases"/>
    <property type="match status" value="1"/>
</dbReference>
<dbReference type="InterPro" id="IPR002495">
    <property type="entry name" value="Glyco_trans_8"/>
</dbReference>
<feature type="compositionally biased region" description="Polar residues" evidence="3">
    <location>
        <begin position="959"/>
        <end position="968"/>
    </location>
</feature>
<name>A0A9P0GL98_PHACE</name>
<organism evidence="4 5">
    <name type="scientific">Phaedon cochleariae</name>
    <name type="common">Mustard beetle</name>
    <dbReference type="NCBI Taxonomy" id="80249"/>
    <lineage>
        <taxon>Eukaryota</taxon>
        <taxon>Metazoa</taxon>
        <taxon>Ecdysozoa</taxon>
        <taxon>Arthropoda</taxon>
        <taxon>Hexapoda</taxon>
        <taxon>Insecta</taxon>
        <taxon>Pterygota</taxon>
        <taxon>Neoptera</taxon>
        <taxon>Endopterygota</taxon>
        <taxon>Coleoptera</taxon>
        <taxon>Polyphaga</taxon>
        <taxon>Cucujiformia</taxon>
        <taxon>Chrysomeloidea</taxon>
        <taxon>Chrysomelidae</taxon>
        <taxon>Chrysomelinae</taxon>
        <taxon>Chrysomelini</taxon>
        <taxon>Phaedon</taxon>
    </lineage>
</organism>
<dbReference type="PANTHER" id="PTHR11183">
    <property type="entry name" value="GLYCOGENIN SUBFAMILY MEMBER"/>
    <property type="match status" value="1"/>
</dbReference>
<sequence length="1083" mass="117253">MPDNTDSINGGDSIRHREQGHAWVTLATNDSYSLGALVLAHSLKQVGTQQQLAVLITPGVTGSMRSKLSEVFNVVIEVNLLDSKDETNLRLLKRPELGVTFTKLHCWRLTQFDKCVFLDADTLVLENCDELFDREEFSAAPDIGWPDCFNSGVFVFRPSMETYEKLIQFALEKGSFDGGDQGLLNLYFSDWAHKDISKHLPFIYNMASTACYSYLPAFKQFGKSAKIIHFIGSSKPWLQYFDTESRKVHPAEGVQHLQEVLQLWWNIFCNLIHPNLSPEMTSHTDTVHGSQSSTYQSPSQSCPTPTASCPAEDYQKVWDPWEEYDSRQQNNHQPHSQISHENHIPSQISDNQHINIEIVQTHHPTEHHNIQGHPVVHHNIQSHPVVHHNIQSHPVVHHNIQSHPVEHHNIQSHPIEHHNIQNHPVEHHNIQSGSVEHHNFQRHAVQNHGIQSHSGHKEHIESLNTNACTEADNHHHDHPNPVYSQPQSPAIVPIPEHLFPTKPPPTNDPPAPKLPDECMATTTVSNEMTLQTDSKEDSKESNAGLAGAFAKLTLGAPRTAEQQALDDHLRRQGWEVGNIDYLGRDSFANIWNKICQTLSSAPEEPSATKEPSPPAVESKPVVDLPVEVKSDEQSMGVASSDIQPIKQVLEAEPVQTKGVEQVTPLPLAETPQPEACSGITVTKQIEQAEAIKLKDTVESKTEAEATDTPAPVVELAKVTETAPAQSQPVETLTSDISVPTEHTPTSEPQPATPVLPVAPVPEPSQPSPPTLDTLPATKGSAPDIPVAPVLESPKLPPQLSTPTLESQTATESPTSATPVATEPSQPSSEPVDSTVPVSAIPQPTYPVTDSPDPTSEKPQPSVQTSETPVPPPTKAVCPMRKPVKNVDVPVIPVTATSETTGQPAAPKVQTLQAQVTAHSPASPEAPQIEKGKVAKEALKGETIVPATGQPASAPKVPIAQTQPAQVTGPSPPASPESPQPEQGKVAKGALKVETAVPATGQPAAPKVPIAHAQKPHAQVTGPSPPASPDSPQPEQEKVANEALKVETTVPATPPPVTQQTSSGPTPPPRKSSGGTKKATKPKK</sequence>
<evidence type="ECO:0000313" key="5">
    <source>
        <dbReference type="Proteomes" id="UP001153737"/>
    </source>
</evidence>
<feature type="compositionally biased region" description="Polar residues" evidence="3">
    <location>
        <begin position="722"/>
        <end position="746"/>
    </location>
</feature>
<dbReference type="InterPro" id="IPR050587">
    <property type="entry name" value="GNT1/Glycosyltrans_8"/>
</dbReference>
<feature type="compositionally biased region" description="Polar residues" evidence="3">
    <location>
        <begin position="845"/>
        <end position="867"/>
    </location>
</feature>
<dbReference type="AlphaFoldDB" id="A0A9P0GL98"/>
<evidence type="ECO:0000256" key="3">
    <source>
        <dbReference type="SAM" id="MobiDB-lite"/>
    </source>
</evidence>
<dbReference type="InterPro" id="IPR029044">
    <property type="entry name" value="Nucleotide-diphossugar_trans"/>
</dbReference>
<dbReference type="GO" id="GO:0008466">
    <property type="term" value="F:glycogenin glucosyltransferase activity"/>
    <property type="evidence" value="ECO:0007669"/>
    <property type="project" value="UniProtKB-EC"/>
</dbReference>
<dbReference type="Gene3D" id="3.90.550.10">
    <property type="entry name" value="Spore Coat Polysaccharide Biosynthesis Protein SpsA, Chain A"/>
    <property type="match status" value="1"/>
</dbReference>
<evidence type="ECO:0000313" key="4">
    <source>
        <dbReference type="EMBL" id="CAH1153555.1"/>
    </source>
</evidence>
<feature type="compositionally biased region" description="Pro residues" evidence="3">
    <location>
        <begin position="750"/>
        <end position="769"/>
    </location>
</feature>
<protein>
    <recommendedName>
        <fullName evidence="2">glycogenin glucosyltransferase</fullName>
        <ecNumber evidence="2">2.4.1.186</ecNumber>
    </recommendedName>
</protein>
<reference evidence="4" key="2">
    <citation type="submission" date="2022-10" db="EMBL/GenBank/DDBJ databases">
        <authorList>
            <consortium name="ENA_rothamsted_submissions"/>
            <consortium name="culmorum"/>
            <person name="King R."/>
        </authorList>
    </citation>
    <scope>NUCLEOTIDE SEQUENCE</scope>
</reference>
<comment type="similarity">
    <text evidence="1">Belongs to the glycosyltransferase 8 family. Glycogenin subfamily.</text>
</comment>
<proteinExistence type="inferred from homology"/>
<feature type="compositionally biased region" description="Basic and acidic residues" evidence="3">
    <location>
        <begin position="927"/>
        <end position="939"/>
    </location>
</feature>
<dbReference type="CDD" id="cd02537">
    <property type="entry name" value="GT8_Glycogenin"/>
    <property type="match status" value="1"/>
</dbReference>
<feature type="compositionally biased region" description="Polar residues" evidence="3">
    <location>
        <begin position="909"/>
        <end position="919"/>
    </location>
</feature>
<feature type="region of interest" description="Disordered" evidence="3">
    <location>
        <begin position="599"/>
        <end position="620"/>
    </location>
</feature>
<evidence type="ECO:0000256" key="1">
    <source>
        <dbReference type="ARBA" id="ARBA00038162"/>
    </source>
</evidence>